<dbReference type="Pfam" id="PF08220">
    <property type="entry name" value="HTH_DeoR"/>
    <property type="match status" value="1"/>
</dbReference>
<dbReference type="InterPro" id="IPR037171">
    <property type="entry name" value="NagB/RpiA_transferase-like"/>
</dbReference>
<dbReference type="InterPro" id="IPR036388">
    <property type="entry name" value="WH-like_DNA-bd_sf"/>
</dbReference>
<gene>
    <name evidence="5" type="ORF">SAMN04489746_1216</name>
</gene>
<dbReference type="SMART" id="SM00420">
    <property type="entry name" value="HTH_DEOR"/>
    <property type="match status" value="1"/>
</dbReference>
<evidence type="ECO:0000313" key="5">
    <source>
        <dbReference type="EMBL" id="SEB87962.1"/>
    </source>
</evidence>
<dbReference type="Gene3D" id="1.10.10.10">
    <property type="entry name" value="Winged helix-like DNA-binding domain superfamily/Winged helix DNA-binding domain"/>
    <property type="match status" value="1"/>
</dbReference>
<dbReference type="InterPro" id="IPR001034">
    <property type="entry name" value="DeoR_HTH"/>
</dbReference>
<comment type="caution">
    <text evidence="5">The sequence shown here is derived from an EMBL/GenBank/DDBJ whole genome shotgun (WGS) entry which is preliminary data.</text>
</comment>
<evidence type="ECO:0000256" key="2">
    <source>
        <dbReference type="ARBA" id="ARBA00023163"/>
    </source>
</evidence>
<dbReference type="InterPro" id="IPR050313">
    <property type="entry name" value="Carb_Metab_HTH_regulators"/>
</dbReference>
<dbReference type="Pfam" id="PF00455">
    <property type="entry name" value="DeoRC"/>
    <property type="match status" value="1"/>
</dbReference>
<dbReference type="Proteomes" id="UP000183687">
    <property type="component" value="Unassembled WGS sequence"/>
</dbReference>
<feature type="region of interest" description="Disordered" evidence="3">
    <location>
        <begin position="1"/>
        <end position="21"/>
    </location>
</feature>
<dbReference type="PROSITE" id="PS51000">
    <property type="entry name" value="HTH_DEOR_2"/>
    <property type="match status" value="1"/>
</dbReference>
<dbReference type="Gene3D" id="3.40.50.1360">
    <property type="match status" value="1"/>
</dbReference>
<name>A0AB38A7H2_9ACTN</name>
<dbReference type="PANTHER" id="PTHR30363:SF44">
    <property type="entry name" value="AGA OPERON TRANSCRIPTIONAL REPRESSOR-RELATED"/>
    <property type="match status" value="1"/>
</dbReference>
<proteinExistence type="predicted"/>
<feature type="compositionally biased region" description="Low complexity" evidence="3">
    <location>
        <begin position="1"/>
        <end position="20"/>
    </location>
</feature>
<keyword evidence="5" id="KW-0238">DNA-binding</keyword>
<keyword evidence="1" id="KW-0805">Transcription regulation</keyword>
<feature type="domain" description="HTH deoR-type" evidence="4">
    <location>
        <begin position="30"/>
        <end position="85"/>
    </location>
</feature>
<dbReference type="InterPro" id="IPR036390">
    <property type="entry name" value="WH_DNA-bd_sf"/>
</dbReference>
<dbReference type="SMART" id="SM01134">
    <property type="entry name" value="DeoRC"/>
    <property type="match status" value="1"/>
</dbReference>
<dbReference type="AlphaFoldDB" id="A0AB38A7H2"/>
<keyword evidence="2" id="KW-0804">Transcription</keyword>
<dbReference type="GO" id="GO:0003677">
    <property type="term" value="F:DNA binding"/>
    <property type="evidence" value="ECO:0007669"/>
    <property type="project" value="UniProtKB-KW"/>
</dbReference>
<dbReference type="RefSeq" id="WP_002564117.1">
    <property type="nucleotide sequence ID" value="NZ_CALJSN010000009.1"/>
</dbReference>
<evidence type="ECO:0000256" key="3">
    <source>
        <dbReference type="SAM" id="MobiDB-lite"/>
    </source>
</evidence>
<sequence>MTGKNTTATSPTSTNPTHTAQANDTIAGFVEARRARIMSLLNQEGSVQVNQLAEFFGVSRVTIRTDLDALGRNGRLRRTHGGALALARTVTVSLQDQRVNLNAEGKRAVALTAATLVPNNTAILVDSGTTAVEFVKALADKTGITLITNDFTIANLVDRSMPSIDVIVLGGKLRKGHRYSSGWLSLQMLESLHPDMAFVCPTAYTPQYGLTTNNQEMAELKRAFMHCAEKTCVLMDSSKLGAQGLIKFASLDDADFVVCETSSEALFTEALEGSATQLVVVPA</sequence>
<evidence type="ECO:0000313" key="6">
    <source>
        <dbReference type="Proteomes" id="UP000183687"/>
    </source>
</evidence>
<dbReference type="SUPFAM" id="SSF46785">
    <property type="entry name" value="Winged helix' DNA-binding domain"/>
    <property type="match status" value="1"/>
</dbReference>
<dbReference type="PRINTS" id="PR00037">
    <property type="entry name" value="HTHLACR"/>
</dbReference>
<accession>A0AB38A7H2</accession>
<dbReference type="SUPFAM" id="SSF100950">
    <property type="entry name" value="NagB/RpiA/CoA transferase-like"/>
    <property type="match status" value="1"/>
</dbReference>
<dbReference type="PANTHER" id="PTHR30363">
    <property type="entry name" value="HTH-TYPE TRANSCRIPTIONAL REGULATOR SRLR-RELATED"/>
    <property type="match status" value="1"/>
</dbReference>
<evidence type="ECO:0000259" key="4">
    <source>
        <dbReference type="PROSITE" id="PS51000"/>
    </source>
</evidence>
<evidence type="ECO:0000256" key="1">
    <source>
        <dbReference type="ARBA" id="ARBA00023015"/>
    </source>
</evidence>
<reference evidence="5 6" key="1">
    <citation type="submission" date="2016-10" db="EMBL/GenBank/DDBJ databases">
        <authorList>
            <person name="Varghese N."/>
            <person name="Submissions S."/>
        </authorList>
    </citation>
    <scope>NUCLEOTIDE SEQUENCE [LARGE SCALE GENOMIC DNA]</scope>
    <source>
        <strain evidence="5 6">DSM 20586</strain>
    </source>
</reference>
<dbReference type="GO" id="GO:0003700">
    <property type="term" value="F:DNA-binding transcription factor activity"/>
    <property type="evidence" value="ECO:0007669"/>
    <property type="project" value="InterPro"/>
</dbReference>
<organism evidence="5 6">
    <name type="scientific">Atopobium minutum</name>
    <dbReference type="NCBI Taxonomy" id="1381"/>
    <lineage>
        <taxon>Bacteria</taxon>
        <taxon>Bacillati</taxon>
        <taxon>Actinomycetota</taxon>
        <taxon>Coriobacteriia</taxon>
        <taxon>Coriobacteriales</taxon>
        <taxon>Atopobiaceae</taxon>
        <taxon>Atopobium</taxon>
    </lineage>
</organism>
<dbReference type="InterPro" id="IPR014036">
    <property type="entry name" value="DeoR-like_C"/>
</dbReference>
<dbReference type="EMBL" id="FNSH01000001">
    <property type="protein sequence ID" value="SEB87962.1"/>
    <property type="molecule type" value="Genomic_DNA"/>
</dbReference>
<protein>
    <submittedName>
        <fullName evidence="5">DNA-binding transcriptional regulator of sugar metabolism, DeoR/GlpR family</fullName>
    </submittedName>
</protein>